<proteinExistence type="inferred from homology"/>
<keyword evidence="2 6" id="KW-0378">Hydrolase</keyword>
<comment type="similarity">
    <text evidence="1">Belongs to the glycosyl hydrolase 3 family.</text>
</comment>
<feature type="transmembrane region" description="Helical" evidence="4">
    <location>
        <begin position="7"/>
        <end position="26"/>
    </location>
</feature>
<dbReference type="InterPro" id="IPR050226">
    <property type="entry name" value="NagZ_Beta-hexosaminidase"/>
</dbReference>
<evidence type="ECO:0000313" key="6">
    <source>
        <dbReference type="EMBL" id="MBY0754356.1"/>
    </source>
</evidence>
<comment type="caution">
    <text evidence="6">The sequence shown here is derived from an EMBL/GenBank/DDBJ whole genome shotgun (WGS) entry which is preliminary data.</text>
</comment>
<keyword evidence="4" id="KW-1133">Transmembrane helix</keyword>
<evidence type="ECO:0000256" key="2">
    <source>
        <dbReference type="ARBA" id="ARBA00022801"/>
    </source>
</evidence>
<evidence type="ECO:0000256" key="1">
    <source>
        <dbReference type="ARBA" id="ARBA00005336"/>
    </source>
</evidence>
<dbReference type="PANTHER" id="PTHR30480:SF16">
    <property type="entry name" value="GLYCOSIDE HYDROLASE FAMILY 3 DOMAIN PROTEIN"/>
    <property type="match status" value="1"/>
</dbReference>
<dbReference type="Pfam" id="PF00933">
    <property type="entry name" value="Glyco_hydro_3"/>
    <property type="match status" value="1"/>
</dbReference>
<dbReference type="PROSITE" id="PS51257">
    <property type="entry name" value="PROKAR_LIPOPROTEIN"/>
    <property type="match status" value="1"/>
</dbReference>
<organism evidence="6 7">
    <name type="scientific">Clostridium sardiniense</name>
    <name type="common">Clostridium absonum</name>
    <dbReference type="NCBI Taxonomy" id="29369"/>
    <lineage>
        <taxon>Bacteria</taxon>
        <taxon>Bacillati</taxon>
        <taxon>Bacillota</taxon>
        <taxon>Clostridia</taxon>
        <taxon>Eubacteriales</taxon>
        <taxon>Clostridiaceae</taxon>
        <taxon>Clostridium</taxon>
    </lineage>
</organism>
<name>A0ABS7KU74_CLOSR</name>
<keyword evidence="3 6" id="KW-0326">Glycosidase</keyword>
<dbReference type="RefSeq" id="WP_221858916.1">
    <property type="nucleotide sequence ID" value="NZ_JAIKTU010000002.1"/>
</dbReference>
<dbReference type="Gene3D" id="3.20.20.300">
    <property type="entry name" value="Glycoside hydrolase, family 3, N-terminal domain"/>
    <property type="match status" value="1"/>
</dbReference>
<dbReference type="GO" id="GO:0004563">
    <property type="term" value="F:beta-N-acetylhexosaminidase activity"/>
    <property type="evidence" value="ECO:0007669"/>
    <property type="project" value="UniProtKB-EC"/>
</dbReference>
<dbReference type="InterPro" id="IPR019800">
    <property type="entry name" value="Glyco_hydro_3_AS"/>
</dbReference>
<evidence type="ECO:0000256" key="3">
    <source>
        <dbReference type="ARBA" id="ARBA00023295"/>
    </source>
</evidence>
<dbReference type="NCBIfam" id="NF003740">
    <property type="entry name" value="PRK05337.1"/>
    <property type="match status" value="1"/>
</dbReference>
<evidence type="ECO:0000313" key="7">
    <source>
        <dbReference type="Proteomes" id="UP001299068"/>
    </source>
</evidence>
<dbReference type="EMBL" id="JAIKTU010000002">
    <property type="protein sequence ID" value="MBY0754356.1"/>
    <property type="molecule type" value="Genomic_DNA"/>
</dbReference>
<dbReference type="EC" id="3.2.1.52" evidence="6"/>
<dbReference type="PROSITE" id="PS00775">
    <property type="entry name" value="GLYCOSYL_HYDROL_F3"/>
    <property type="match status" value="1"/>
</dbReference>
<gene>
    <name evidence="6" type="primary">nagZ</name>
    <name evidence="6" type="ORF">K5V21_02695</name>
</gene>
<evidence type="ECO:0000259" key="5">
    <source>
        <dbReference type="Pfam" id="PF00933"/>
    </source>
</evidence>
<dbReference type="InterPro" id="IPR017853">
    <property type="entry name" value="GH"/>
</dbReference>
<accession>A0ABS7KU74</accession>
<keyword evidence="7" id="KW-1185">Reference proteome</keyword>
<keyword evidence="4" id="KW-0472">Membrane</keyword>
<protein>
    <submittedName>
        <fullName evidence="6">Beta-N-acetylhexosaminidase</fullName>
        <ecNumber evidence="6">3.2.1.52</ecNumber>
    </submittedName>
</protein>
<evidence type="ECO:0000256" key="4">
    <source>
        <dbReference type="SAM" id="Phobius"/>
    </source>
</evidence>
<feature type="domain" description="Glycoside hydrolase family 3 N-terminal" evidence="5">
    <location>
        <begin position="52"/>
        <end position="373"/>
    </location>
</feature>
<dbReference type="SUPFAM" id="SSF51445">
    <property type="entry name" value="(Trans)glycosidases"/>
    <property type="match status" value="1"/>
</dbReference>
<sequence>MKRFSLFIISLITVFSFSCIFFYTYFKESPEEANITMNKVDAIKDKITTMSLDEKIGQLIIGGFNGYTVDSNTENLIKENHLGGFILFQRNVENSNQLLKLINTLKSLNKGNIAPLFISADEEGGTVTRMPNEIKKLPSNSYIGKINNEDFSYNIGKTLGKELNAFGINMDYAPVLDINSNPNNPVIGIRSFGDNKDIVTRLGTRTMEGIKSQNVIPVVKHFPGHGDTSVDSHIGLPVVNCDLKRLNDFELAPFKSAIDKGADAVMVAHILLPKLDPKYPATLSYNIITDLLRKDIGFDGVVITDDMTMGAIMENYNIGNASVKAINAGADIVLVCHKYENIQTAINSIKKAVSDKVITEDRIDESVYRVLSLKEKYKLTDNKINSVDVNEINKSITDVLNKKY</sequence>
<dbReference type="InterPro" id="IPR001764">
    <property type="entry name" value="Glyco_hydro_3_N"/>
</dbReference>
<keyword evidence="4" id="KW-0812">Transmembrane</keyword>
<dbReference type="Proteomes" id="UP001299068">
    <property type="component" value="Unassembled WGS sequence"/>
</dbReference>
<reference evidence="6 7" key="1">
    <citation type="journal article" date="2021" name="Cell Host Microbe">
        <title>in vivo commensal control of Clostridioides difficile virulence.</title>
        <authorList>
            <person name="Girinathan B.P."/>
            <person name="Dibenedetto N."/>
            <person name="Worley J.N."/>
            <person name="Peltier J."/>
            <person name="Arrieta-Ortiz M.L."/>
            <person name="Rupa Christinal Immanuel S."/>
            <person name="Lavin R."/>
            <person name="Delaney M.L."/>
            <person name="Cummins C."/>
            <person name="Hoffmann M."/>
            <person name="Luo Y."/>
            <person name="Gonzalez-Escalona N."/>
            <person name="Allard M."/>
            <person name="Onderdonk A.B."/>
            <person name="Gerber G.K."/>
            <person name="Sonenshein A.L."/>
            <person name="Baliga N."/>
            <person name="Dupuy B."/>
            <person name="Bry L."/>
        </authorList>
    </citation>
    <scope>NUCLEOTIDE SEQUENCE [LARGE SCALE GENOMIC DNA]</scope>
    <source>
        <strain evidence="6 7">DSM 599</strain>
    </source>
</reference>
<dbReference type="InterPro" id="IPR036962">
    <property type="entry name" value="Glyco_hydro_3_N_sf"/>
</dbReference>
<dbReference type="PANTHER" id="PTHR30480">
    <property type="entry name" value="BETA-HEXOSAMINIDASE-RELATED"/>
    <property type="match status" value="1"/>
</dbReference>